<dbReference type="RefSeq" id="WP_064452826.1">
    <property type="nucleotide sequence ID" value="NZ_CP015600.1"/>
</dbReference>
<dbReference type="AlphaFoldDB" id="A0A172Z2Z3"/>
<evidence type="ECO:0000313" key="3">
    <source>
        <dbReference type="Proteomes" id="UP000077829"/>
    </source>
</evidence>
<feature type="chain" id="PRO_5013017694" description="Lipoprotein" evidence="1">
    <location>
        <begin position="16"/>
        <end position="94"/>
    </location>
</feature>
<dbReference type="PATRIC" id="fig|219572.3.peg.3459"/>
<sequence length="94" mass="10158" precursor="true">MRCLLVMLLTLTLCACTTSVRNWTRVDGRATDSAHDKAQCQYEAKTATASYHSSPAANDKTSGMGNAVGDGIVIAQKQIELMNDCMRLKGYVGQ</sequence>
<keyword evidence="1" id="KW-0732">Signal</keyword>
<reference evidence="2 3" key="1">
    <citation type="submission" date="2016-05" db="EMBL/GenBank/DDBJ databases">
        <title>Complete genome sequence of Pseudomonas antarctica PAMC 27494.</title>
        <authorList>
            <person name="Lee J."/>
        </authorList>
    </citation>
    <scope>NUCLEOTIDE SEQUENCE [LARGE SCALE GENOMIC DNA]</scope>
    <source>
        <strain evidence="2 3">PAMC 27494</strain>
    </source>
</reference>
<evidence type="ECO:0000256" key="1">
    <source>
        <dbReference type="SAM" id="SignalP"/>
    </source>
</evidence>
<gene>
    <name evidence="2" type="ORF">A7J50_3363</name>
</gene>
<dbReference type="KEGG" id="panr:A7J50_3363"/>
<evidence type="ECO:0008006" key="4">
    <source>
        <dbReference type="Google" id="ProtNLM"/>
    </source>
</evidence>
<name>A0A172Z2Z3_9PSED</name>
<protein>
    <recommendedName>
        <fullName evidence="4">Lipoprotein</fullName>
    </recommendedName>
</protein>
<proteinExistence type="predicted"/>
<dbReference type="Proteomes" id="UP000077829">
    <property type="component" value="Chromosome"/>
</dbReference>
<dbReference type="PROSITE" id="PS51257">
    <property type="entry name" value="PROKAR_LIPOPROTEIN"/>
    <property type="match status" value="1"/>
</dbReference>
<organism evidence="2 3">
    <name type="scientific">Pseudomonas antarctica</name>
    <dbReference type="NCBI Taxonomy" id="219572"/>
    <lineage>
        <taxon>Bacteria</taxon>
        <taxon>Pseudomonadati</taxon>
        <taxon>Pseudomonadota</taxon>
        <taxon>Gammaproteobacteria</taxon>
        <taxon>Pseudomonadales</taxon>
        <taxon>Pseudomonadaceae</taxon>
        <taxon>Pseudomonas</taxon>
    </lineage>
</organism>
<accession>A0A172Z2Z3</accession>
<evidence type="ECO:0000313" key="2">
    <source>
        <dbReference type="EMBL" id="ANF86741.1"/>
    </source>
</evidence>
<feature type="signal peptide" evidence="1">
    <location>
        <begin position="1"/>
        <end position="15"/>
    </location>
</feature>
<dbReference type="EMBL" id="CP015600">
    <property type="protein sequence ID" value="ANF86741.1"/>
    <property type="molecule type" value="Genomic_DNA"/>
</dbReference>
<dbReference type="STRING" id="219572.A7J50_3363"/>